<dbReference type="Gene3D" id="3.40.630.30">
    <property type="match status" value="1"/>
</dbReference>
<name>A0ABU8EZF3_9BACI</name>
<evidence type="ECO:0000313" key="3">
    <source>
        <dbReference type="Proteomes" id="UP001364890"/>
    </source>
</evidence>
<keyword evidence="2" id="KW-0808">Transferase</keyword>
<reference evidence="2 3" key="1">
    <citation type="submission" date="2024-01" db="EMBL/GenBank/DDBJ databases">
        <title>Seven novel Bacillus-like species.</title>
        <authorList>
            <person name="Liu G."/>
        </authorList>
    </citation>
    <scope>NUCLEOTIDE SEQUENCE [LARGE SCALE GENOMIC DNA]</scope>
    <source>
        <strain evidence="2 3">FJAT-51614</strain>
    </source>
</reference>
<sequence length="188" mass="22005">MKFTYKIDEKTELKMLDLQESEQLFYLTIGSKETLREWLPFIDFTQKVTDTQNFIQSTMKQYSENNGFQAGIWYEGKMAGVIGFHKIDWNNKSTSIGYWLSNDYVGLGLMTKSVKAFIDYAIKDINLNRVEIRAAIGNKKSRAIPERLGFTEEGCVREAEWLYDHYVDHVVYGMLAKDWLNKNKIKRV</sequence>
<dbReference type="SUPFAM" id="SSF55729">
    <property type="entry name" value="Acyl-CoA N-acyltransferases (Nat)"/>
    <property type="match status" value="1"/>
</dbReference>
<dbReference type="InterPro" id="IPR051908">
    <property type="entry name" value="Ribosomal_N-acetyltransferase"/>
</dbReference>
<protein>
    <submittedName>
        <fullName evidence="2">GNAT family protein</fullName>
        <ecNumber evidence="2">2.-.-.-</ecNumber>
    </submittedName>
</protein>
<dbReference type="InterPro" id="IPR000182">
    <property type="entry name" value="GNAT_dom"/>
</dbReference>
<dbReference type="GO" id="GO:0016740">
    <property type="term" value="F:transferase activity"/>
    <property type="evidence" value="ECO:0007669"/>
    <property type="project" value="UniProtKB-KW"/>
</dbReference>
<dbReference type="EMBL" id="JBAWSY010000001">
    <property type="protein sequence ID" value="MEI4768150.1"/>
    <property type="molecule type" value="Genomic_DNA"/>
</dbReference>
<proteinExistence type="predicted"/>
<dbReference type="PANTHER" id="PTHR43441">
    <property type="entry name" value="RIBOSOMAL-PROTEIN-SERINE ACETYLTRANSFERASE"/>
    <property type="match status" value="1"/>
</dbReference>
<accession>A0ABU8EZF3</accession>
<dbReference type="PROSITE" id="PS51186">
    <property type="entry name" value="GNAT"/>
    <property type="match status" value="1"/>
</dbReference>
<gene>
    <name evidence="2" type="ORF">WAX74_00565</name>
</gene>
<dbReference type="InterPro" id="IPR016181">
    <property type="entry name" value="Acyl_CoA_acyltransferase"/>
</dbReference>
<dbReference type="PANTHER" id="PTHR43441:SF12">
    <property type="entry name" value="RIBOSOMAL N-ACETYLTRANSFERASE YDAF-RELATED"/>
    <property type="match status" value="1"/>
</dbReference>
<dbReference type="Proteomes" id="UP001364890">
    <property type="component" value="Unassembled WGS sequence"/>
</dbReference>
<comment type="caution">
    <text evidence="2">The sequence shown here is derived from an EMBL/GenBank/DDBJ whole genome shotgun (WGS) entry which is preliminary data.</text>
</comment>
<dbReference type="RefSeq" id="WP_336495708.1">
    <property type="nucleotide sequence ID" value="NZ_JBAWSY010000001.1"/>
</dbReference>
<keyword evidence="3" id="KW-1185">Reference proteome</keyword>
<dbReference type="Pfam" id="PF13302">
    <property type="entry name" value="Acetyltransf_3"/>
    <property type="match status" value="1"/>
</dbReference>
<evidence type="ECO:0000313" key="2">
    <source>
        <dbReference type="EMBL" id="MEI4768150.1"/>
    </source>
</evidence>
<dbReference type="EC" id="2.-.-.-" evidence="2"/>
<organism evidence="2 3">
    <name type="scientific">Psychrobacillus mangrovi</name>
    <dbReference type="NCBI Taxonomy" id="3117745"/>
    <lineage>
        <taxon>Bacteria</taxon>
        <taxon>Bacillati</taxon>
        <taxon>Bacillota</taxon>
        <taxon>Bacilli</taxon>
        <taxon>Bacillales</taxon>
        <taxon>Bacillaceae</taxon>
        <taxon>Psychrobacillus</taxon>
    </lineage>
</organism>
<feature type="domain" description="N-acetyltransferase" evidence="1">
    <location>
        <begin position="27"/>
        <end position="177"/>
    </location>
</feature>
<evidence type="ECO:0000259" key="1">
    <source>
        <dbReference type="PROSITE" id="PS51186"/>
    </source>
</evidence>